<dbReference type="EMBL" id="PGGK01000008">
    <property type="protein sequence ID" value="TGC08683.1"/>
    <property type="molecule type" value="Genomic_DNA"/>
</dbReference>
<dbReference type="OrthoDB" id="147549at2157"/>
<accession>A0A4E0PW72</accession>
<dbReference type="PANTHER" id="PTHR10625:SF10">
    <property type="entry name" value="HISTONE DEACETYLASE HDAC1"/>
    <property type="match status" value="1"/>
</dbReference>
<dbReference type="PRINTS" id="PR01270">
    <property type="entry name" value="HDASUPER"/>
</dbReference>
<dbReference type="InterPro" id="IPR023696">
    <property type="entry name" value="Ureohydrolase_dom_sf"/>
</dbReference>
<evidence type="ECO:0000313" key="4">
    <source>
        <dbReference type="EMBL" id="TGC08683.1"/>
    </source>
</evidence>
<dbReference type="InterPro" id="IPR023801">
    <property type="entry name" value="His_deacetylse_dom"/>
</dbReference>
<feature type="compositionally biased region" description="Basic and acidic residues" evidence="2">
    <location>
        <begin position="43"/>
        <end position="62"/>
    </location>
</feature>
<dbReference type="PANTHER" id="PTHR10625">
    <property type="entry name" value="HISTONE DEACETYLASE HDAC1-RELATED"/>
    <property type="match status" value="1"/>
</dbReference>
<dbReference type="PRINTS" id="PR01271">
    <property type="entry name" value="HISDACETLASE"/>
</dbReference>
<feature type="compositionally biased region" description="Basic and acidic residues" evidence="2">
    <location>
        <begin position="1"/>
        <end position="25"/>
    </location>
</feature>
<gene>
    <name evidence="4" type="ORF">CUN85_08380</name>
</gene>
<dbReference type="Pfam" id="PF00850">
    <property type="entry name" value="Hist_deacetyl"/>
    <property type="match status" value="1"/>
</dbReference>
<reference evidence="4 5" key="1">
    <citation type="submission" date="2017-11" db="EMBL/GenBank/DDBJ databases">
        <title>Isolation and Characterization of Methanogenic Archaea from Saline Meromictic Lake at Siberia.</title>
        <authorList>
            <person name="Shen Y."/>
            <person name="Huang H.-H."/>
            <person name="Lai M.-C."/>
            <person name="Chen S.-C."/>
        </authorList>
    </citation>
    <scope>NUCLEOTIDE SEQUENCE [LARGE SCALE GENOMIC DNA]</scope>
    <source>
        <strain evidence="4 5">SY-01</strain>
    </source>
</reference>
<dbReference type="CDD" id="cd09992">
    <property type="entry name" value="HDAC_classII"/>
    <property type="match status" value="1"/>
</dbReference>
<feature type="domain" description="Histone deacetylase" evidence="3">
    <location>
        <begin position="272"/>
        <end position="549"/>
    </location>
</feature>
<proteinExistence type="predicted"/>
<organism evidence="4 5">
    <name type="scientific">Methanolobus halotolerans</name>
    <dbReference type="NCBI Taxonomy" id="2052935"/>
    <lineage>
        <taxon>Archaea</taxon>
        <taxon>Methanobacteriati</taxon>
        <taxon>Methanobacteriota</taxon>
        <taxon>Stenosarchaea group</taxon>
        <taxon>Methanomicrobia</taxon>
        <taxon>Methanosarcinales</taxon>
        <taxon>Methanosarcinaceae</taxon>
        <taxon>Methanolobus</taxon>
    </lineage>
</organism>
<feature type="region of interest" description="Disordered" evidence="2">
    <location>
        <begin position="1"/>
        <end position="70"/>
    </location>
</feature>
<evidence type="ECO:0000313" key="5">
    <source>
        <dbReference type="Proteomes" id="UP000297295"/>
    </source>
</evidence>
<dbReference type="Proteomes" id="UP000297295">
    <property type="component" value="Unassembled WGS sequence"/>
</dbReference>
<sequence length="602" mass="66789">MSLTENGKDKRNDRRSPEKDPDTLKQKLNVAMSSCFCDIPSKGPDENPEHGTESLPDIVKDGPDEDISLPVKHEVAGGDCIIGPEYPACDVDPKETPFSADSGPDKDADLNTEIFSGAFEEIEYQSVEIEMAEEQSPTKSEEVSSKYEQIVKDALKASPKQRVKTVLDTEFKTPCPVSTDRQQAFSGNIETEACSVQQNMKTPVPQKNQTSSLFGVQSRQKQNMFSCGWKKDVQKDELSQEAADAITSGVAFLYDEKHVEHSPSSLSLHAHESPGRLIKAMWYLEKNGIFRNEQCSLMNDFDMASDEDLLRVHDDSYIKFVKSYSAAGGGFLGDSTYMTSRSYEVAKLSAGAAIKAGSLVADGKYPYAFVMTRPPGHHATGSKYGGFCLFNNAAILARYLQEKKNIGRIMIVDWDAHAGDGTMDIFYKDPTVLFVSLHRDPHGFYPRKGFSKETGDEAGRGYTVNVEMPVGAGDEEYSLAFEEVVIPLVKSFAPEFIICSCGFDAYYKEKNIGMSLTSDGFHKMTSMIRTLYQKNFVLLMEGGYHDFNGQLCHSVLSALLEEPNPVSDRPAISSFKKNQQRQVLMDTKMKIAEVKALRSILI</sequence>
<dbReference type="GO" id="GO:0040029">
    <property type="term" value="P:epigenetic regulation of gene expression"/>
    <property type="evidence" value="ECO:0007669"/>
    <property type="project" value="TreeGrafter"/>
</dbReference>
<evidence type="ECO:0000259" key="3">
    <source>
        <dbReference type="Pfam" id="PF00850"/>
    </source>
</evidence>
<dbReference type="GO" id="GO:0004407">
    <property type="term" value="F:histone deacetylase activity"/>
    <property type="evidence" value="ECO:0007669"/>
    <property type="project" value="InterPro"/>
</dbReference>
<evidence type="ECO:0000256" key="1">
    <source>
        <dbReference type="ARBA" id="ARBA00022801"/>
    </source>
</evidence>
<dbReference type="Gene3D" id="3.40.800.20">
    <property type="entry name" value="Histone deacetylase domain"/>
    <property type="match status" value="1"/>
</dbReference>
<protein>
    <recommendedName>
        <fullName evidence="3">Histone deacetylase domain-containing protein</fullName>
    </recommendedName>
</protein>
<keyword evidence="5" id="KW-1185">Reference proteome</keyword>
<keyword evidence="1" id="KW-0378">Hydrolase</keyword>
<name>A0A4E0PW72_9EURY</name>
<dbReference type="RefSeq" id="WP_135389868.1">
    <property type="nucleotide sequence ID" value="NZ_PGGK01000008.1"/>
</dbReference>
<dbReference type="InterPro" id="IPR003084">
    <property type="entry name" value="HDAC_I/II"/>
</dbReference>
<comment type="caution">
    <text evidence="4">The sequence shown here is derived from an EMBL/GenBank/DDBJ whole genome shotgun (WGS) entry which is preliminary data.</text>
</comment>
<dbReference type="GO" id="GO:0016787">
    <property type="term" value="F:hydrolase activity"/>
    <property type="evidence" value="ECO:0007669"/>
    <property type="project" value="UniProtKB-KW"/>
</dbReference>
<dbReference type="InterPro" id="IPR037138">
    <property type="entry name" value="His_deacetylse_dom_sf"/>
</dbReference>
<dbReference type="SUPFAM" id="SSF52768">
    <property type="entry name" value="Arginase/deacetylase"/>
    <property type="match status" value="1"/>
</dbReference>
<evidence type="ECO:0000256" key="2">
    <source>
        <dbReference type="SAM" id="MobiDB-lite"/>
    </source>
</evidence>
<dbReference type="AlphaFoldDB" id="A0A4E0PW72"/>
<dbReference type="InterPro" id="IPR000286">
    <property type="entry name" value="HDACs"/>
</dbReference>